<comment type="caution">
    <text evidence="2">The sequence shown here is derived from an EMBL/GenBank/DDBJ whole genome shotgun (WGS) entry which is preliminary data.</text>
</comment>
<keyword evidence="3" id="KW-1185">Reference proteome</keyword>
<feature type="compositionally biased region" description="Basic and acidic residues" evidence="1">
    <location>
        <begin position="189"/>
        <end position="200"/>
    </location>
</feature>
<name>A0A9P7YC76_9HELO</name>
<organism evidence="2 3">
    <name type="scientific">Amylocarpus encephaloides</name>
    <dbReference type="NCBI Taxonomy" id="45428"/>
    <lineage>
        <taxon>Eukaryota</taxon>
        <taxon>Fungi</taxon>
        <taxon>Dikarya</taxon>
        <taxon>Ascomycota</taxon>
        <taxon>Pezizomycotina</taxon>
        <taxon>Leotiomycetes</taxon>
        <taxon>Helotiales</taxon>
        <taxon>Helotiales incertae sedis</taxon>
        <taxon>Amylocarpus</taxon>
    </lineage>
</organism>
<gene>
    <name evidence="2" type="ORF">BJ875DRAFT_487474</name>
</gene>
<sequence length="235" mass="26028">MLVGIRKLAFSEVDLIMPTGRARGLSEIITGKFDPTFGDLLPFKKRHTFDNIINWPSEDNEDSMKVDMKHMPLSTPMGSTTSFELEDRVLKFSAPSTAQFVSSQEMKTIFSTVQLVDEGNVRHIKPVPKTNAASVTIQPVDEENVQALKSSQTMNGASGVAQSEDKGNNREMRSTHKKDTMSMTVQSLNEEKLQDMKLSNESRVINPKSLKSKTASSLPFNLTTTLSMSTSKGNH</sequence>
<dbReference type="EMBL" id="MU251633">
    <property type="protein sequence ID" value="KAG9230961.1"/>
    <property type="molecule type" value="Genomic_DNA"/>
</dbReference>
<dbReference type="Proteomes" id="UP000824998">
    <property type="component" value="Unassembled WGS sequence"/>
</dbReference>
<evidence type="ECO:0000256" key="1">
    <source>
        <dbReference type="SAM" id="MobiDB-lite"/>
    </source>
</evidence>
<feature type="compositionally biased region" description="Basic and acidic residues" evidence="1">
    <location>
        <begin position="163"/>
        <end position="180"/>
    </location>
</feature>
<accession>A0A9P7YC76</accession>
<protein>
    <submittedName>
        <fullName evidence="2">Uncharacterized protein</fullName>
    </submittedName>
</protein>
<evidence type="ECO:0000313" key="3">
    <source>
        <dbReference type="Proteomes" id="UP000824998"/>
    </source>
</evidence>
<feature type="region of interest" description="Disordered" evidence="1">
    <location>
        <begin position="149"/>
        <end position="216"/>
    </location>
</feature>
<evidence type="ECO:0000313" key="2">
    <source>
        <dbReference type="EMBL" id="KAG9230961.1"/>
    </source>
</evidence>
<reference evidence="2" key="1">
    <citation type="journal article" date="2021" name="IMA Fungus">
        <title>Genomic characterization of three marine fungi, including Emericellopsis atlantica sp. nov. with signatures of a generalist lifestyle and marine biomass degradation.</title>
        <authorList>
            <person name="Hagestad O.C."/>
            <person name="Hou L."/>
            <person name="Andersen J.H."/>
            <person name="Hansen E.H."/>
            <person name="Altermark B."/>
            <person name="Li C."/>
            <person name="Kuhnert E."/>
            <person name="Cox R.J."/>
            <person name="Crous P.W."/>
            <person name="Spatafora J.W."/>
            <person name="Lail K."/>
            <person name="Amirebrahimi M."/>
            <person name="Lipzen A."/>
            <person name="Pangilinan J."/>
            <person name="Andreopoulos W."/>
            <person name="Hayes R.D."/>
            <person name="Ng V."/>
            <person name="Grigoriev I.V."/>
            <person name="Jackson S.A."/>
            <person name="Sutton T.D.S."/>
            <person name="Dobson A.D.W."/>
            <person name="Rama T."/>
        </authorList>
    </citation>
    <scope>NUCLEOTIDE SEQUENCE</scope>
    <source>
        <strain evidence="2">TRa018bII</strain>
    </source>
</reference>
<dbReference type="AlphaFoldDB" id="A0A9P7YC76"/>
<proteinExistence type="predicted"/>